<dbReference type="RefSeq" id="WP_116709719.1">
    <property type="nucleotide sequence ID" value="NZ_QEKW01000011.1"/>
</dbReference>
<dbReference type="CDD" id="cd01097">
    <property type="entry name" value="Tetrahydromethanopterin_reductase"/>
    <property type="match status" value="1"/>
</dbReference>
<dbReference type="GO" id="GO:0004497">
    <property type="term" value="F:monooxygenase activity"/>
    <property type="evidence" value="ECO:0007669"/>
    <property type="project" value="UniProtKB-KW"/>
</dbReference>
<dbReference type="EMBL" id="QEKW01000011">
    <property type="protein sequence ID" value="PVZ07645.1"/>
    <property type="molecule type" value="Genomic_DNA"/>
</dbReference>
<keyword evidence="3" id="KW-0503">Monooxygenase</keyword>
<keyword evidence="1" id="KW-0560">Oxidoreductase</keyword>
<gene>
    <name evidence="3" type="ORF">C8D89_11116</name>
</gene>
<organism evidence="3 4">
    <name type="scientific">Actinomycetospora cinnamomea</name>
    <dbReference type="NCBI Taxonomy" id="663609"/>
    <lineage>
        <taxon>Bacteria</taxon>
        <taxon>Bacillati</taxon>
        <taxon>Actinomycetota</taxon>
        <taxon>Actinomycetes</taxon>
        <taxon>Pseudonocardiales</taxon>
        <taxon>Pseudonocardiaceae</taxon>
        <taxon>Actinomycetospora</taxon>
    </lineage>
</organism>
<dbReference type="InterPro" id="IPR036661">
    <property type="entry name" value="Luciferase-like_sf"/>
</dbReference>
<name>A0A2U1F643_9PSEU</name>
<dbReference type="OrthoDB" id="7054907at2"/>
<proteinExistence type="predicted"/>
<comment type="caution">
    <text evidence="3">The sequence shown here is derived from an EMBL/GenBank/DDBJ whole genome shotgun (WGS) entry which is preliminary data.</text>
</comment>
<reference evidence="3 4" key="1">
    <citation type="submission" date="2018-04" db="EMBL/GenBank/DDBJ databases">
        <title>Genomic Encyclopedia of Type Strains, Phase IV (KMG-IV): sequencing the most valuable type-strain genomes for metagenomic binning, comparative biology and taxonomic classification.</title>
        <authorList>
            <person name="Goeker M."/>
        </authorList>
    </citation>
    <scope>NUCLEOTIDE SEQUENCE [LARGE SCALE GENOMIC DNA]</scope>
    <source>
        <strain evidence="3 4">DSM 45771</strain>
    </source>
</reference>
<dbReference type="InterPro" id="IPR050564">
    <property type="entry name" value="F420-G6PD/mer"/>
</dbReference>
<keyword evidence="4" id="KW-1185">Reference proteome</keyword>
<sequence length="330" mass="34967">MTRPLGVGLPPLETRRDVVVHLAQRAEQLGYDTFSVAEAWGWDAGIVLAEIAARTTRIRLGTGVINTWGRSAGTLAMMAATLDAASAGRFTLGLGAGSPALAEGLHDVWFADPLAHLADRTRQVRRLLRGERLEATTGHKGLRLGIPPCPGLPIHLAALGPRSVRLAGELADGWDPFLLPVSAFADVRDELRAAARAAGRDTTPTVCPAIPTAVAQDPDTARSVASWWVGFYLTAMGPLYPRTLRRLGLGGAVDEVVAANPTARTTDVPASADVLLDELTIRGDAGHARAALDRWYAAGAECPAIVLPPGRDVEELEFVLETLAPQPRNS</sequence>
<dbReference type="Proteomes" id="UP000245639">
    <property type="component" value="Unassembled WGS sequence"/>
</dbReference>
<dbReference type="AlphaFoldDB" id="A0A2U1F643"/>
<evidence type="ECO:0000313" key="3">
    <source>
        <dbReference type="EMBL" id="PVZ07645.1"/>
    </source>
</evidence>
<protein>
    <submittedName>
        <fullName evidence="3">Alkanesulfonate monooxygenase SsuD/methylene tetrahydromethanopterin reductase-like flavin-dependent oxidoreductase (Luciferase family)</fullName>
    </submittedName>
</protein>
<feature type="domain" description="Luciferase-like" evidence="2">
    <location>
        <begin position="18"/>
        <end position="301"/>
    </location>
</feature>
<evidence type="ECO:0000313" key="4">
    <source>
        <dbReference type="Proteomes" id="UP000245639"/>
    </source>
</evidence>
<dbReference type="InterPro" id="IPR011251">
    <property type="entry name" value="Luciferase-like_dom"/>
</dbReference>
<dbReference type="GO" id="GO:0016705">
    <property type="term" value="F:oxidoreductase activity, acting on paired donors, with incorporation or reduction of molecular oxygen"/>
    <property type="evidence" value="ECO:0007669"/>
    <property type="project" value="InterPro"/>
</dbReference>
<dbReference type="Gene3D" id="3.20.20.30">
    <property type="entry name" value="Luciferase-like domain"/>
    <property type="match status" value="1"/>
</dbReference>
<dbReference type="Pfam" id="PF00296">
    <property type="entry name" value="Bac_luciferase"/>
    <property type="match status" value="1"/>
</dbReference>
<dbReference type="PANTHER" id="PTHR43244:SF1">
    <property type="entry name" value="5,10-METHYLENETETRAHYDROMETHANOPTERIN REDUCTASE"/>
    <property type="match status" value="1"/>
</dbReference>
<dbReference type="SUPFAM" id="SSF51679">
    <property type="entry name" value="Bacterial luciferase-like"/>
    <property type="match status" value="1"/>
</dbReference>
<dbReference type="PANTHER" id="PTHR43244">
    <property type="match status" value="1"/>
</dbReference>
<accession>A0A2U1F643</accession>
<evidence type="ECO:0000256" key="1">
    <source>
        <dbReference type="ARBA" id="ARBA00023002"/>
    </source>
</evidence>
<evidence type="ECO:0000259" key="2">
    <source>
        <dbReference type="Pfam" id="PF00296"/>
    </source>
</evidence>